<organism evidence="1 2">
    <name type="scientific">Fusarium solani subsp. cucurbitae</name>
    <name type="common">Neocosmosporum cucurbitae</name>
    <dbReference type="NCBI Taxonomy" id="2747967"/>
    <lineage>
        <taxon>Eukaryota</taxon>
        <taxon>Fungi</taxon>
        <taxon>Dikarya</taxon>
        <taxon>Ascomycota</taxon>
        <taxon>Pezizomycotina</taxon>
        <taxon>Sordariomycetes</taxon>
        <taxon>Hypocreomycetidae</taxon>
        <taxon>Hypocreales</taxon>
        <taxon>Nectriaceae</taxon>
        <taxon>Fusarium</taxon>
        <taxon>Fusarium solani species complex</taxon>
    </lineage>
</organism>
<name>A0ACD3Z4T8_FUSSC</name>
<evidence type="ECO:0000313" key="1">
    <source>
        <dbReference type="EMBL" id="UPK96200.1"/>
    </source>
</evidence>
<dbReference type="Proteomes" id="UP000830768">
    <property type="component" value="Chromosome 6"/>
</dbReference>
<reference evidence="1" key="1">
    <citation type="submission" date="2021-11" db="EMBL/GenBank/DDBJ databases">
        <title>Fusarium solani-melongenae Genome sequencing and assembly.</title>
        <authorList>
            <person name="Xie S."/>
            <person name="Huang L."/>
            <person name="Zhang X."/>
        </authorList>
    </citation>
    <scope>NUCLEOTIDE SEQUENCE</scope>
    <source>
        <strain evidence="1">CRI 24-3</strain>
    </source>
</reference>
<keyword evidence="2" id="KW-1185">Reference proteome</keyword>
<protein>
    <submittedName>
        <fullName evidence="1">Uncharacterized protein</fullName>
    </submittedName>
</protein>
<gene>
    <name evidence="1" type="ORF">LCI18_007135</name>
</gene>
<proteinExistence type="predicted"/>
<accession>A0ACD3Z4T8</accession>
<sequence length="348" mass="37833">MASASFSAFRRTTGDLPRSIEHSTETLPQNLQPHEVLLKIHAVSLNFRDVGMITGRYPTEVEERGIPCSDCAAEVIRKGSAVTDFAVGDHVSPIFDQNNISWDEKLPAACLGGDIPGVLREYAVFEDRFLVQIPQYLSWEEGALLACAGATAWVALDSPVSAPKGTVALLQGTGGVSMFALMICLAANIQPIITSSSDEKLETIKKLDPKIQGINYRKFPKLADEARRITDGRGVDYVINNSGPASIPDDLDALCIKDGTVSLVGFLEGFKADWDPMSIMEVFAKRGKIQGPGVGSKSDFEKLNQFLEQNKVSLSPIIDRVFPFNESKAAFDYLDSGKHVGKIVIRIG</sequence>
<dbReference type="EMBL" id="CP090035">
    <property type="protein sequence ID" value="UPK96200.1"/>
    <property type="molecule type" value="Genomic_DNA"/>
</dbReference>
<evidence type="ECO:0000313" key="2">
    <source>
        <dbReference type="Proteomes" id="UP000830768"/>
    </source>
</evidence>